<evidence type="ECO:0000256" key="5">
    <source>
        <dbReference type="ARBA" id="ARBA00022692"/>
    </source>
</evidence>
<accession>A0ABW0GKC4</accession>
<feature type="transmembrane region" description="Helical" evidence="11">
    <location>
        <begin position="6"/>
        <end position="24"/>
    </location>
</feature>
<dbReference type="SUPFAM" id="SSF50156">
    <property type="entry name" value="PDZ domain-like"/>
    <property type="match status" value="1"/>
</dbReference>
<keyword evidence="6" id="KW-0378">Hydrolase</keyword>
<dbReference type="PANTHER" id="PTHR42837:SF2">
    <property type="entry name" value="MEMBRANE METALLOPROTEASE ARASP2, CHLOROPLASTIC-RELATED"/>
    <property type="match status" value="1"/>
</dbReference>
<evidence type="ECO:0000259" key="12">
    <source>
        <dbReference type="SMART" id="SM00228"/>
    </source>
</evidence>
<dbReference type="EMBL" id="JBHSLD010000007">
    <property type="protein sequence ID" value="MFC5380348.1"/>
    <property type="molecule type" value="Genomic_DNA"/>
</dbReference>
<dbReference type="InterPro" id="IPR004387">
    <property type="entry name" value="Pept_M50_Zn"/>
</dbReference>
<evidence type="ECO:0000256" key="8">
    <source>
        <dbReference type="ARBA" id="ARBA00022989"/>
    </source>
</evidence>
<name>A0ABW0GKC4_9MICO</name>
<dbReference type="Pfam" id="PF17820">
    <property type="entry name" value="PDZ_6"/>
    <property type="match status" value="1"/>
</dbReference>
<keyword evidence="9" id="KW-0482">Metalloprotease</keyword>
<evidence type="ECO:0000256" key="9">
    <source>
        <dbReference type="ARBA" id="ARBA00023049"/>
    </source>
</evidence>
<dbReference type="InterPro" id="IPR041489">
    <property type="entry name" value="PDZ_6"/>
</dbReference>
<evidence type="ECO:0000256" key="2">
    <source>
        <dbReference type="ARBA" id="ARBA00004141"/>
    </source>
</evidence>
<dbReference type="PANTHER" id="PTHR42837">
    <property type="entry name" value="REGULATOR OF SIGMA-E PROTEASE RSEP"/>
    <property type="match status" value="1"/>
</dbReference>
<dbReference type="RefSeq" id="WP_340268422.1">
    <property type="nucleotide sequence ID" value="NZ_JBBEOG010000002.1"/>
</dbReference>
<evidence type="ECO:0000256" key="4">
    <source>
        <dbReference type="ARBA" id="ARBA00022670"/>
    </source>
</evidence>
<comment type="similarity">
    <text evidence="3">Belongs to the peptidase M50B family.</text>
</comment>
<feature type="transmembrane region" description="Helical" evidence="11">
    <location>
        <begin position="363"/>
        <end position="383"/>
    </location>
</feature>
<evidence type="ECO:0000256" key="11">
    <source>
        <dbReference type="SAM" id="Phobius"/>
    </source>
</evidence>
<keyword evidence="10 11" id="KW-0472">Membrane</keyword>
<dbReference type="CDD" id="cd06163">
    <property type="entry name" value="S2P-M50_PDZ_RseP-like"/>
    <property type="match status" value="1"/>
</dbReference>
<keyword evidence="4" id="KW-0645">Protease</keyword>
<comment type="subcellular location">
    <subcellularLocation>
        <location evidence="2">Membrane</location>
        <topology evidence="2">Multi-pass membrane protein</topology>
    </subcellularLocation>
</comment>
<keyword evidence="5 11" id="KW-0812">Transmembrane</keyword>
<dbReference type="InterPro" id="IPR036034">
    <property type="entry name" value="PDZ_sf"/>
</dbReference>
<keyword evidence="14" id="KW-1185">Reference proteome</keyword>
<reference evidence="14" key="1">
    <citation type="journal article" date="2019" name="Int. J. Syst. Evol. Microbiol.">
        <title>The Global Catalogue of Microorganisms (GCM) 10K type strain sequencing project: providing services to taxonomists for standard genome sequencing and annotation.</title>
        <authorList>
            <consortium name="The Broad Institute Genomics Platform"/>
            <consortium name="The Broad Institute Genome Sequencing Center for Infectious Disease"/>
            <person name="Wu L."/>
            <person name="Ma J."/>
        </authorList>
    </citation>
    <scope>NUCLEOTIDE SEQUENCE [LARGE SCALE GENOMIC DNA]</scope>
    <source>
        <strain evidence="14">CCUG 43114</strain>
    </source>
</reference>
<dbReference type="SMART" id="SM00228">
    <property type="entry name" value="PDZ"/>
    <property type="match status" value="1"/>
</dbReference>
<evidence type="ECO:0000313" key="14">
    <source>
        <dbReference type="Proteomes" id="UP001596122"/>
    </source>
</evidence>
<protein>
    <submittedName>
        <fullName evidence="13">M50 family metallopeptidase</fullName>
    </submittedName>
</protein>
<evidence type="ECO:0000313" key="13">
    <source>
        <dbReference type="EMBL" id="MFC5380348.1"/>
    </source>
</evidence>
<keyword evidence="8 11" id="KW-1133">Transmembrane helix</keyword>
<evidence type="ECO:0000256" key="7">
    <source>
        <dbReference type="ARBA" id="ARBA00022833"/>
    </source>
</evidence>
<dbReference type="Gene3D" id="2.30.42.10">
    <property type="match status" value="1"/>
</dbReference>
<organism evidence="13 14">
    <name type="scientific">Aquipuribacter nitratireducens</name>
    <dbReference type="NCBI Taxonomy" id="650104"/>
    <lineage>
        <taxon>Bacteria</taxon>
        <taxon>Bacillati</taxon>
        <taxon>Actinomycetota</taxon>
        <taxon>Actinomycetes</taxon>
        <taxon>Micrococcales</taxon>
        <taxon>Intrasporangiaceae</taxon>
        <taxon>Aquipuribacter</taxon>
    </lineage>
</organism>
<feature type="transmembrane region" description="Helical" evidence="11">
    <location>
        <begin position="422"/>
        <end position="440"/>
    </location>
</feature>
<evidence type="ECO:0000256" key="6">
    <source>
        <dbReference type="ARBA" id="ARBA00022801"/>
    </source>
</evidence>
<feature type="domain" description="PDZ" evidence="12">
    <location>
        <begin position="153"/>
        <end position="236"/>
    </location>
</feature>
<evidence type="ECO:0000256" key="3">
    <source>
        <dbReference type="ARBA" id="ARBA00007931"/>
    </source>
</evidence>
<dbReference type="Proteomes" id="UP001596122">
    <property type="component" value="Unassembled WGS sequence"/>
</dbReference>
<evidence type="ECO:0000256" key="10">
    <source>
        <dbReference type="ARBA" id="ARBA00023136"/>
    </source>
</evidence>
<comment type="caution">
    <text evidence="13">The sequence shown here is derived from an EMBL/GenBank/DDBJ whole genome shotgun (WGS) entry which is preliminary data.</text>
</comment>
<gene>
    <name evidence="13" type="ORF">ACFPJ6_06065</name>
</gene>
<sequence length="450" mass="46663">MDHALAYTAGVLAMVVGIAVSIALHEVGHLVPAKRFGVRVTQYMVGFGPTLWSRRRGETEYGVKAIPLGGYIRMIGMFPPRPGTPAGMVGSASSNPIASMVEQARAESLEELRPGDEKRTFYGLSVPKKLVIMLGGPVMNLLIAVVLLTVVVSGFGVPTLTTQVQTVSRCVLPVDAPADAECSPSDPAAPAAAAGLRPGDTLLAIGGVPTPTWDAVSEQIRLSGGRRVDVRVERDGRELTLQATPIVADVIARDEDGLPVEEADGSFATVRAGFLGVSPVQATVRQPLTSVPGQVADAVVGTVGVVARLPQYMVGVGQAAFGGGERDPDGPVSVVGVGRFAGEVAALEDPAGEFGLRERVAQILAILAGLNVALFVFNLIPLLPLDGGHVAGALWEGTKKTWARARNLPDPGPVDVAKALPVAYGVAVVLLGMAVVLIYADVVNPIRLTG</sequence>
<keyword evidence="7" id="KW-0862">Zinc</keyword>
<dbReference type="Pfam" id="PF02163">
    <property type="entry name" value="Peptidase_M50"/>
    <property type="match status" value="1"/>
</dbReference>
<dbReference type="InterPro" id="IPR008915">
    <property type="entry name" value="Peptidase_M50"/>
</dbReference>
<dbReference type="InterPro" id="IPR001478">
    <property type="entry name" value="PDZ"/>
</dbReference>
<evidence type="ECO:0000256" key="1">
    <source>
        <dbReference type="ARBA" id="ARBA00001947"/>
    </source>
</evidence>
<feature type="transmembrane region" description="Helical" evidence="11">
    <location>
        <begin position="130"/>
        <end position="155"/>
    </location>
</feature>
<proteinExistence type="inferred from homology"/>
<comment type="cofactor">
    <cofactor evidence="1">
        <name>Zn(2+)</name>
        <dbReference type="ChEBI" id="CHEBI:29105"/>
    </cofactor>
</comment>